<proteinExistence type="predicted"/>
<reference evidence="2 5" key="2">
    <citation type="submission" date="2016-06" db="EMBL/GenBank/DDBJ databases">
        <authorList>
            <person name="Kjaerup R.B."/>
            <person name="Dalgaard T.S."/>
            <person name="Juul-Madsen H.R."/>
        </authorList>
    </citation>
    <scope>NUCLEOTIDE SEQUENCE [LARGE SCALE GENOMIC DNA]</scope>
    <source>
        <strain evidence="2 5">CECT 5115</strain>
    </source>
</reference>
<dbReference type="RefSeq" id="WP_139084521.1">
    <property type="nucleotide sequence ID" value="NZ_FLRA01000012.1"/>
</dbReference>
<keyword evidence="4" id="KW-1185">Reference proteome</keyword>
<dbReference type="Proteomes" id="UP000092871">
    <property type="component" value="Unassembled WGS sequence"/>
</dbReference>
<evidence type="ECO:0000256" key="1">
    <source>
        <dbReference type="SAM" id="Phobius"/>
    </source>
</evidence>
<keyword evidence="1" id="KW-0472">Membrane</keyword>
<evidence type="ECO:0000313" key="3">
    <source>
        <dbReference type="EMBL" id="SBT20048.1"/>
    </source>
</evidence>
<feature type="transmembrane region" description="Helical" evidence="1">
    <location>
        <begin position="17"/>
        <end position="35"/>
    </location>
</feature>
<feature type="transmembrane region" description="Helical" evidence="1">
    <location>
        <begin position="78"/>
        <end position="105"/>
    </location>
</feature>
<name>A0A1C3JRC3_9GAMM</name>
<evidence type="ECO:0000313" key="4">
    <source>
        <dbReference type="Proteomes" id="UP000092840"/>
    </source>
</evidence>
<keyword evidence="1" id="KW-0812">Transmembrane</keyword>
<sequence length="119" mass="13557">MNKEDFCFSNLGWVRKVYIILMWLFTLVLVGFLFSKFLSDKEDSSSLGLFLFSFVILTGFSAWKHFTIVKRKSIQLGVIAVLSLFTFNILSFIALLTFIALLIFADVSKKEQVALIASK</sequence>
<evidence type="ECO:0000313" key="5">
    <source>
        <dbReference type="Proteomes" id="UP000092871"/>
    </source>
</evidence>
<dbReference type="EMBL" id="FLRA01000012">
    <property type="protein sequence ID" value="SBT17722.1"/>
    <property type="molecule type" value="Genomic_DNA"/>
</dbReference>
<evidence type="ECO:0000313" key="2">
    <source>
        <dbReference type="EMBL" id="SBT17722.1"/>
    </source>
</evidence>
<accession>A0A1C3JRC3</accession>
<organism evidence="2 5">
    <name type="scientific">Marinomonas gallaica</name>
    <dbReference type="NCBI Taxonomy" id="1806667"/>
    <lineage>
        <taxon>Bacteria</taxon>
        <taxon>Pseudomonadati</taxon>
        <taxon>Pseudomonadota</taxon>
        <taxon>Gammaproteobacteria</taxon>
        <taxon>Oceanospirillales</taxon>
        <taxon>Oceanospirillaceae</taxon>
        <taxon>Marinomonas</taxon>
    </lineage>
</organism>
<dbReference type="EMBL" id="FLRB01000005">
    <property type="protein sequence ID" value="SBT20048.1"/>
    <property type="molecule type" value="Genomic_DNA"/>
</dbReference>
<evidence type="ECO:0008006" key="6">
    <source>
        <dbReference type="Google" id="ProtNLM"/>
    </source>
</evidence>
<reference evidence="3 4" key="1">
    <citation type="submission" date="2016-06" db="EMBL/GenBank/DDBJ databases">
        <authorList>
            <person name="Rodrigo-Torres L."/>
            <person name="Arahal D.R."/>
        </authorList>
    </citation>
    <scope>NUCLEOTIDE SEQUENCE [LARGE SCALE GENOMIC DNA]</scope>
    <source>
        <strain evidence="3 4">CECT 5116</strain>
    </source>
</reference>
<feature type="transmembrane region" description="Helical" evidence="1">
    <location>
        <begin position="47"/>
        <end position="66"/>
    </location>
</feature>
<dbReference type="AlphaFoldDB" id="A0A1C3JRC3"/>
<gene>
    <name evidence="2" type="ORF">MGA5115_01838</name>
    <name evidence="3" type="ORF">MGA5116_00631</name>
</gene>
<keyword evidence="1" id="KW-1133">Transmembrane helix</keyword>
<dbReference type="Proteomes" id="UP000092840">
    <property type="component" value="Unassembled WGS sequence"/>
</dbReference>
<protein>
    <recommendedName>
        <fullName evidence="6">DUF4064 domain-containing protein</fullName>
    </recommendedName>
</protein>
<dbReference type="OrthoDB" id="10013101at2"/>